<dbReference type="EMBL" id="CADCTC010000083">
    <property type="protein sequence ID" value="CAA9237169.1"/>
    <property type="molecule type" value="Genomic_DNA"/>
</dbReference>
<dbReference type="InterPro" id="IPR005844">
    <property type="entry name" value="A-D-PHexomutase_a/b/a-I"/>
</dbReference>
<evidence type="ECO:0000256" key="3">
    <source>
        <dbReference type="ARBA" id="ARBA00022553"/>
    </source>
</evidence>
<dbReference type="GO" id="GO:0004615">
    <property type="term" value="F:phosphomannomutase activity"/>
    <property type="evidence" value="ECO:0007669"/>
    <property type="project" value="UniProtKB-EC"/>
</dbReference>
<dbReference type="GO" id="GO:0046872">
    <property type="term" value="F:metal ion binding"/>
    <property type="evidence" value="ECO:0007669"/>
    <property type="project" value="UniProtKB-KW"/>
</dbReference>
<evidence type="ECO:0000256" key="2">
    <source>
        <dbReference type="ARBA" id="ARBA00010231"/>
    </source>
</evidence>
<dbReference type="Gene3D" id="3.40.120.10">
    <property type="entry name" value="Alpha-D-Glucose-1,6-Bisphosphate, subunit A, domain 3"/>
    <property type="match status" value="3"/>
</dbReference>
<name>A0A6J4I0S9_9CHLR</name>
<dbReference type="PRINTS" id="PR00509">
    <property type="entry name" value="PGMPMM"/>
</dbReference>
<feature type="domain" description="Alpha-D-phosphohexomutase alpha/beta/alpha" evidence="9">
    <location>
        <begin position="175"/>
        <end position="272"/>
    </location>
</feature>
<dbReference type="SUPFAM" id="SSF53738">
    <property type="entry name" value="Phosphoglucomutase, first 3 domains"/>
    <property type="match status" value="3"/>
</dbReference>
<feature type="domain" description="Alpha-D-phosphohexomutase alpha/beta/alpha" evidence="8">
    <location>
        <begin position="14"/>
        <end position="158"/>
    </location>
</feature>
<protein>
    <submittedName>
        <fullName evidence="11">Phosphoglucomutase @ Phosphomannomutase</fullName>
        <ecNumber evidence="11">5.4.2.2</ecNumber>
        <ecNumber evidence="11">5.4.2.8</ecNumber>
    </submittedName>
</protein>
<proteinExistence type="inferred from homology"/>
<dbReference type="InterPro" id="IPR005846">
    <property type="entry name" value="A-D-PHexomutase_a/b/a-III"/>
</dbReference>
<evidence type="ECO:0000256" key="1">
    <source>
        <dbReference type="ARBA" id="ARBA00001946"/>
    </source>
</evidence>
<evidence type="ECO:0000256" key="4">
    <source>
        <dbReference type="ARBA" id="ARBA00022723"/>
    </source>
</evidence>
<dbReference type="InterPro" id="IPR005845">
    <property type="entry name" value="A-D-PHexomutase_a/b/a-II"/>
</dbReference>
<evidence type="ECO:0000256" key="6">
    <source>
        <dbReference type="ARBA" id="ARBA00023235"/>
    </source>
</evidence>
<comment type="cofactor">
    <cofactor evidence="1">
        <name>Mg(2+)</name>
        <dbReference type="ChEBI" id="CHEBI:18420"/>
    </cofactor>
</comment>
<organism evidence="11">
    <name type="scientific">uncultured Chloroflexota bacterium</name>
    <dbReference type="NCBI Taxonomy" id="166587"/>
    <lineage>
        <taxon>Bacteria</taxon>
        <taxon>Bacillati</taxon>
        <taxon>Chloroflexota</taxon>
        <taxon>environmental samples</taxon>
    </lineage>
</organism>
<dbReference type="GO" id="GO:0004614">
    <property type="term" value="F:phosphoglucomutase activity"/>
    <property type="evidence" value="ECO:0007669"/>
    <property type="project" value="UniProtKB-EC"/>
</dbReference>
<feature type="domain" description="Alpha-D-phosphohexomutase alpha/beta/alpha" evidence="10">
    <location>
        <begin position="277"/>
        <end position="386"/>
    </location>
</feature>
<keyword evidence="3" id="KW-0597">Phosphoprotein</keyword>
<dbReference type="PANTHER" id="PTHR43771:SF2">
    <property type="entry name" value="PHOSPHOMANNOMUTASE_PHOSPHOGLUCOMUTASE"/>
    <property type="match status" value="1"/>
</dbReference>
<dbReference type="Pfam" id="PF02878">
    <property type="entry name" value="PGM_PMM_I"/>
    <property type="match status" value="1"/>
</dbReference>
<reference evidence="11" key="1">
    <citation type="submission" date="2020-02" db="EMBL/GenBank/DDBJ databases">
        <authorList>
            <person name="Meier V. D."/>
        </authorList>
    </citation>
    <scope>NUCLEOTIDE SEQUENCE</scope>
    <source>
        <strain evidence="11">AVDCRST_MAG77</strain>
    </source>
</reference>
<comment type="similarity">
    <text evidence="2">Belongs to the phosphohexose mutase family.</text>
</comment>
<gene>
    <name evidence="11" type="ORF">AVDCRST_MAG77-1523</name>
</gene>
<dbReference type="SUPFAM" id="SSF55957">
    <property type="entry name" value="Phosphoglucomutase, C-terminal domain"/>
    <property type="match status" value="1"/>
</dbReference>
<dbReference type="EC" id="5.4.2.8" evidence="11"/>
<evidence type="ECO:0000259" key="8">
    <source>
        <dbReference type="Pfam" id="PF02878"/>
    </source>
</evidence>
<dbReference type="EC" id="5.4.2.2" evidence="11"/>
<evidence type="ECO:0000259" key="10">
    <source>
        <dbReference type="Pfam" id="PF02880"/>
    </source>
</evidence>
<dbReference type="Gene3D" id="3.30.310.50">
    <property type="entry name" value="Alpha-D-phosphohexomutase, C-terminal domain"/>
    <property type="match status" value="1"/>
</dbReference>
<dbReference type="InterPro" id="IPR036900">
    <property type="entry name" value="A-D-PHexomutase_C_sf"/>
</dbReference>
<dbReference type="GO" id="GO:0005975">
    <property type="term" value="P:carbohydrate metabolic process"/>
    <property type="evidence" value="ECO:0007669"/>
    <property type="project" value="InterPro"/>
</dbReference>
<dbReference type="InterPro" id="IPR005843">
    <property type="entry name" value="A-D-PHexomutase_C"/>
</dbReference>
<evidence type="ECO:0000313" key="11">
    <source>
        <dbReference type="EMBL" id="CAA9237169.1"/>
    </source>
</evidence>
<sequence length="484" mass="53108">MSQSPGGVEVDASMFREYDIRGFVDQNFTEGVLDRTGRAFATFTSNLRQQRGLGQGPGTLAVGRDVRLSSARYAKSFIAGLRALGADVVDVGMVPTPLVYFAVNHLRTDGGGAVTASHNPPQYNGLKLRKREPDSPNGLPLLPHEIQEVRRLAQEGSFASGGREGSYREQDVVNDYVQYVKSRITLARPVRVVVDAGNGAAGEVAVRTLREIGCEVVPLYCEPDGNFPNHMPDPLKPENLQDLIAQVSAHKADLGVALDGDGDRLGIVDDRGDILWADQYLILLARNALREHPGGSVVFDVKCSMALSEEIERMGGKPVMSRTGYPNIMARRSEVDGILAGELSGHMFFNDPVCDFDDGTFAAANLLQAISRESAKLSEIVAQLPKYVSTPEERFYCPDDQKFDVIAQLRDEFQRQTGVKQVIDLDGARVVLEDGWGLVRASNTEPALTTRFEAKTTERVQQIRHDFIERLSKIPSVDLNRSGH</sequence>
<keyword evidence="6 11" id="KW-0413">Isomerase</keyword>
<dbReference type="InterPro" id="IPR016055">
    <property type="entry name" value="A-D-PHexomutase_a/b/a-I/II/III"/>
</dbReference>
<dbReference type="Pfam" id="PF00408">
    <property type="entry name" value="PGM_PMM_IV"/>
    <property type="match status" value="1"/>
</dbReference>
<dbReference type="Pfam" id="PF02880">
    <property type="entry name" value="PGM_PMM_III"/>
    <property type="match status" value="1"/>
</dbReference>
<keyword evidence="4" id="KW-0479">Metal-binding</keyword>
<dbReference type="PANTHER" id="PTHR43771">
    <property type="entry name" value="PHOSPHOMANNOMUTASE"/>
    <property type="match status" value="1"/>
</dbReference>
<evidence type="ECO:0000259" key="7">
    <source>
        <dbReference type="Pfam" id="PF00408"/>
    </source>
</evidence>
<accession>A0A6J4I0S9</accession>
<evidence type="ECO:0000256" key="5">
    <source>
        <dbReference type="ARBA" id="ARBA00022842"/>
    </source>
</evidence>
<keyword evidence="5" id="KW-0460">Magnesium</keyword>
<dbReference type="AlphaFoldDB" id="A0A6J4I0S9"/>
<feature type="domain" description="Alpha-D-phosphohexomutase C-terminal" evidence="7">
    <location>
        <begin position="398"/>
        <end position="469"/>
    </location>
</feature>
<dbReference type="CDD" id="cd03089">
    <property type="entry name" value="PMM_PGM"/>
    <property type="match status" value="1"/>
</dbReference>
<dbReference type="InterPro" id="IPR005841">
    <property type="entry name" value="Alpha-D-phosphohexomutase_SF"/>
</dbReference>
<evidence type="ECO:0000259" key="9">
    <source>
        <dbReference type="Pfam" id="PF02879"/>
    </source>
</evidence>
<dbReference type="Pfam" id="PF02879">
    <property type="entry name" value="PGM_PMM_II"/>
    <property type="match status" value="1"/>
</dbReference>